<comment type="caution">
    <text evidence="2">The sequence shown here is derived from an EMBL/GenBank/DDBJ whole genome shotgun (WGS) entry which is preliminary data.</text>
</comment>
<dbReference type="Proteomes" id="UP000789595">
    <property type="component" value="Unassembled WGS sequence"/>
</dbReference>
<feature type="repeat" description="ARM" evidence="1">
    <location>
        <begin position="73"/>
        <end position="115"/>
    </location>
</feature>
<evidence type="ECO:0000256" key="1">
    <source>
        <dbReference type="PROSITE-ProRule" id="PRU00259"/>
    </source>
</evidence>
<dbReference type="InterPro" id="IPR013083">
    <property type="entry name" value="Znf_RING/FYVE/PHD"/>
</dbReference>
<dbReference type="InterPro" id="IPR000225">
    <property type="entry name" value="Armadillo"/>
</dbReference>
<dbReference type="PROSITE" id="PS50176">
    <property type="entry name" value="ARM_REPEAT"/>
    <property type="match status" value="1"/>
</dbReference>
<dbReference type="InterPro" id="IPR016024">
    <property type="entry name" value="ARM-type_fold"/>
</dbReference>
<protein>
    <recommendedName>
        <fullName evidence="4">RING-type domain-containing protein</fullName>
    </recommendedName>
</protein>
<accession>A0A8J2S5T7</accession>
<dbReference type="Pfam" id="PF13920">
    <property type="entry name" value="zf-C3HC4_3"/>
    <property type="match status" value="1"/>
</dbReference>
<dbReference type="Gene3D" id="3.30.40.10">
    <property type="entry name" value="Zinc/RING finger domain, C3HC4 (zinc finger)"/>
    <property type="match status" value="1"/>
</dbReference>
<dbReference type="PANTHER" id="PTHR23315">
    <property type="entry name" value="U BOX DOMAIN-CONTAINING"/>
    <property type="match status" value="1"/>
</dbReference>
<dbReference type="SUPFAM" id="SSF48371">
    <property type="entry name" value="ARM repeat"/>
    <property type="match status" value="1"/>
</dbReference>
<name>A0A8J2S5T7_9STRA</name>
<dbReference type="AlphaFoldDB" id="A0A8J2S5T7"/>
<dbReference type="Gene3D" id="1.25.10.10">
    <property type="entry name" value="Leucine-rich Repeat Variant"/>
    <property type="match status" value="1"/>
</dbReference>
<organism evidence="2 3">
    <name type="scientific">Pelagomonas calceolata</name>
    <dbReference type="NCBI Taxonomy" id="35677"/>
    <lineage>
        <taxon>Eukaryota</taxon>
        <taxon>Sar</taxon>
        <taxon>Stramenopiles</taxon>
        <taxon>Ochrophyta</taxon>
        <taxon>Pelagophyceae</taxon>
        <taxon>Pelagomonadales</taxon>
        <taxon>Pelagomonadaceae</taxon>
        <taxon>Pelagomonas</taxon>
    </lineage>
</organism>
<dbReference type="InterPro" id="IPR011989">
    <property type="entry name" value="ARM-like"/>
</dbReference>
<dbReference type="OrthoDB" id="101901at2759"/>
<evidence type="ECO:0000313" key="3">
    <source>
        <dbReference type="Proteomes" id="UP000789595"/>
    </source>
</evidence>
<evidence type="ECO:0000313" key="2">
    <source>
        <dbReference type="EMBL" id="CAH0365262.1"/>
    </source>
</evidence>
<reference evidence="2" key="1">
    <citation type="submission" date="2021-11" db="EMBL/GenBank/DDBJ databases">
        <authorList>
            <consortium name="Genoscope - CEA"/>
            <person name="William W."/>
        </authorList>
    </citation>
    <scope>NUCLEOTIDE SEQUENCE</scope>
</reference>
<keyword evidence="3" id="KW-1185">Reference proteome</keyword>
<sequence>MAHLDNGTQGVTAALQGMTLASIANALLSEEQLRLVLEALASPAPGDQEQAAKALANRAKIDRANRAQIFGAGAIPPLVRLLRNGTAGGKNQAARALTYLAQNNEIRDAIAEEGALELLVALEAATGRGPRCPPTMALQRLTYHNENNRDAIKRLRAAAKRAQVSRGQNTAVAATPSGDVNASRAREGRCVVCLVAEAKMSFVHGDTEHLACCEACAPEFNVVPEGVRPDERSKCPVCRLGIDRIVRHFTA</sequence>
<dbReference type="PANTHER" id="PTHR23315:SF7">
    <property type="entry name" value="U-BOX DOMAIN-CONTAINING PROTEIN 4"/>
    <property type="match status" value="1"/>
</dbReference>
<gene>
    <name evidence="2" type="ORF">PECAL_1P16910</name>
</gene>
<dbReference type="EMBL" id="CAKKNE010000001">
    <property type="protein sequence ID" value="CAH0365262.1"/>
    <property type="molecule type" value="Genomic_DNA"/>
</dbReference>
<dbReference type="SMART" id="SM00185">
    <property type="entry name" value="ARM"/>
    <property type="match status" value="1"/>
</dbReference>
<evidence type="ECO:0008006" key="4">
    <source>
        <dbReference type="Google" id="ProtNLM"/>
    </source>
</evidence>
<dbReference type="Pfam" id="PF00514">
    <property type="entry name" value="Arm"/>
    <property type="match status" value="1"/>
</dbReference>
<proteinExistence type="predicted"/>